<feature type="transmembrane region" description="Helical" evidence="8">
    <location>
        <begin position="65"/>
        <end position="82"/>
    </location>
</feature>
<feature type="domain" description="EamA" evidence="9">
    <location>
        <begin position="8"/>
        <end position="138"/>
    </location>
</feature>
<accession>A0ABS6FBF9</accession>
<keyword evidence="4 8" id="KW-0812">Transmembrane</keyword>
<evidence type="ECO:0000256" key="3">
    <source>
        <dbReference type="ARBA" id="ARBA00022475"/>
    </source>
</evidence>
<sequence length="308" mass="33860">MDKRKLTAHLLAIVTVTVWATTFIASKKLLGIFSPLQILFMRFILAYIALWIIRPRRLRLSKKEELCFLLMGVFGGTLYFYTENTALVYTLASNVSIIVATAPILTALLAHFCTRDEKLRSSSVWGFFIAITGVVLVVCNGAYVLKVNPLGDFLSLCAAISWAVYSMLLKRFASKYDSFLVTRRTMLWGILTALPLILIEGKPLDLSALKAPTPLFCLLFLGLVGSAACYVFWATAVERLGVVKTNSYIYLVPFITIVAAALLLKEPISFAAVLGAGLITAGVVVAQRRPKSEPVQDPVPEQEQSSAE</sequence>
<feature type="transmembrane region" description="Helical" evidence="8">
    <location>
        <begin position="124"/>
        <end position="144"/>
    </location>
</feature>
<evidence type="ECO:0000256" key="8">
    <source>
        <dbReference type="SAM" id="Phobius"/>
    </source>
</evidence>
<evidence type="ECO:0000256" key="6">
    <source>
        <dbReference type="ARBA" id="ARBA00023136"/>
    </source>
</evidence>
<protein>
    <submittedName>
        <fullName evidence="10">DMT family transporter</fullName>
    </submittedName>
</protein>
<feature type="transmembrane region" description="Helical" evidence="8">
    <location>
        <begin position="270"/>
        <end position="286"/>
    </location>
</feature>
<dbReference type="Proteomes" id="UP000787672">
    <property type="component" value="Unassembled WGS sequence"/>
</dbReference>
<feature type="transmembrane region" description="Helical" evidence="8">
    <location>
        <begin position="88"/>
        <end position="112"/>
    </location>
</feature>
<feature type="transmembrane region" description="Helical" evidence="8">
    <location>
        <begin position="181"/>
        <end position="199"/>
    </location>
</feature>
<feature type="domain" description="EamA" evidence="9">
    <location>
        <begin position="150"/>
        <end position="285"/>
    </location>
</feature>
<comment type="caution">
    <text evidence="10">The sequence shown here is derived from an EMBL/GenBank/DDBJ whole genome shotgun (WGS) entry which is preliminary data.</text>
</comment>
<evidence type="ECO:0000256" key="7">
    <source>
        <dbReference type="SAM" id="MobiDB-lite"/>
    </source>
</evidence>
<feature type="region of interest" description="Disordered" evidence="7">
    <location>
        <begin position="289"/>
        <end position="308"/>
    </location>
</feature>
<evidence type="ECO:0000256" key="1">
    <source>
        <dbReference type="ARBA" id="ARBA00004651"/>
    </source>
</evidence>
<evidence type="ECO:0000256" key="5">
    <source>
        <dbReference type="ARBA" id="ARBA00022989"/>
    </source>
</evidence>
<feature type="transmembrane region" description="Helical" evidence="8">
    <location>
        <begin position="150"/>
        <end position="169"/>
    </location>
</feature>
<evidence type="ECO:0000256" key="2">
    <source>
        <dbReference type="ARBA" id="ARBA00007362"/>
    </source>
</evidence>
<evidence type="ECO:0000313" key="10">
    <source>
        <dbReference type="EMBL" id="MBU5626996.1"/>
    </source>
</evidence>
<dbReference type="PANTHER" id="PTHR32322:SF18">
    <property type="entry name" value="S-ADENOSYLMETHIONINE_S-ADENOSYLHOMOCYSTEINE TRANSPORTER"/>
    <property type="match status" value="1"/>
</dbReference>
<evidence type="ECO:0000259" key="9">
    <source>
        <dbReference type="Pfam" id="PF00892"/>
    </source>
</evidence>
<evidence type="ECO:0000256" key="4">
    <source>
        <dbReference type="ARBA" id="ARBA00022692"/>
    </source>
</evidence>
<proteinExistence type="inferred from homology"/>
<keyword evidence="6 8" id="KW-0472">Membrane</keyword>
<comment type="subcellular location">
    <subcellularLocation>
        <location evidence="1">Cell membrane</location>
        <topology evidence="1">Multi-pass membrane protein</topology>
    </subcellularLocation>
</comment>
<dbReference type="InterPro" id="IPR050638">
    <property type="entry name" value="AA-Vitamin_Transporters"/>
</dbReference>
<feature type="transmembrane region" description="Helical" evidence="8">
    <location>
        <begin position="247"/>
        <end position="264"/>
    </location>
</feature>
<gene>
    <name evidence="10" type="ORF">KQI82_08765</name>
</gene>
<keyword evidence="5 8" id="KW-1133">Transmembrane helix</keyword>
<dbReference type="EMBL" id="JAHLQN010000001">
    <property type="protein sequence ID" value="MBU5626996.1"/>
    <property type="molecule type" value="Genomic_DNA"/>
</dbReference>
<keyword evidence="3" id="KW-1003">Cell membrane</keyword>
<organism evidence="10 11">
    <name type="scientific">Dysosmobacter acutus</name>
    <dbReference type="NCBI Taxonomy" id="2841504"/>
    <lineage>
        <taxon>Bacteria</taxon>
        <taxon>Bacillati</taxon>
        <taxon>Bacillota</taxon>
        <taxon>Clostridia</taxon>
        <taxon>Eubacteriales</taxon>
        <taxon>Oscillospiraceae</taxon>
        <taxon>Dysosmobacter</taxon>
    </lineage>
</organism>
<dbReference type="Pfam" id="PF00892">
    <property type="entry name" value="EamA"/>
    <property type="match status" value="2"/>
</dbReference>
<evidence type="ECO:0000313" key="11">
    <source>
        <dbReference type="Proteomes" id="UP000787672"/>
    </source>
</evidence>
<dbReference type="InterPro" id="IPR000620">
    <property type="entry name" value="EamA_dom"/>
</dbReference>
<comment type="similarity">
    <text evidence="2">Belongs to the EamA transporter family.</text>
</comment>
<reference evidence="10 11" key="1">
    <citation type="submission" date="2021-06" db="EMBL/GenBank/DDBJ databases">
        <authorList>
            <person name="Sun Q."/>
            <person name="Li D."/>
        </authorList>
    </citation>
    <scope>NUCLEOTIDE SEQUENCE [LARGE SCALE GENOMIC DNA]</scope>
    <source>
        <strain evidence="10 11">MSJ-2</strain>
    </source>
</reference>
<feature type="transmembrane region" description="Helical" evidence="8">
    <location>
        <begin position="30"/>
        <end position="53"/>
    </location>
</feature>
<feature type="transmembrane region" description="Helical" evidence="8">
    <location>
        <begin position="211"/>
        <end position="235"/>
    </location>
</feature>
<dbReference type="PANTHER" id="PTHR32322">
    <property type="entry name" value="INNER MEMBRANE TRANSPORTER"/>
    <property type="match status" value="1"/>
</dbReference>
<name>A0ABS6FBF9_9FIRM</name>
<keyword evidence="11" id="KW-1185">Reference proteome</keyword>